<evidence type="ECO:0000313" key="12">
    <source>
        <dbReference type="RefSeq" id="XP_032820597.1"/>
    </source>
</evidence>
<organism evidence="10 12">
    <name type="scientific">Petromyzon marinus</name>
    <name type="common">Sea lamprey</name>
    <dbReference type="NCBI Taxonomy" id="7757"/>
    <lineage>
        <taxon>Eukaryota</taxon>
        <taxon>Metazoa</taxon>
        <taxon>Chordata</taxon>
        <taxon>Craniata</taxon>
        <taxon>Vertebrata</taxon>
        <taxon>Cyclostomata</taxon>
        <taxon>Hyperoartia</taxon>
        <taxon>Petromyzontiformes</taxon>
        <taxon>Petromyzontidae</taxon>
        <taxon>Petromyzon</taxon>
    </lineage>
</organism>
<dbReference type="InterPro" id="IPR025958">
    <property type="entry name" value="SID1_TM_fam"/>
</dbReference>
<feature type="transmembrane region" description="Helical" evidence="9">
    <location>
        <begin position="818"/>
        <end position="839"/>
    </location>
</feature>
<keyword evidence="6 9" id="KW-0472">Membrane</keyword>
<evidence type="ECO:0000256" key="6">
    <source>
        <dbReference type="ARBA" id="ARBA00023136"/>
    </source>
</evidence>
<dbReference type="GO" id="GO:0005764">
    <property type="term" value="C:lysosome"/>
    <property type="evidence" value="ECO:0007669"/>
    <property type="project" value="TreeGrafter"/>
</dbReference>
<dbReference type="RefSeq" id="XP_032820597.1">
    <property type="nucleotide sequence ID" value="XM_032964706.1"/>
</dbReference>
<feature type="transmembrane region" description="Helical" evidence="9">
    <location>
        <begin position="680"/>
        <end position="699"/>
    </location>
</feature>
<comment type="similarity">
    <text evidence="2">Belongs to the SID1 family.</text>
</comment>
<proteinExistence type="inferred from homology"/>
<sequence>MPVVIPLNEAMEQMILLTMEMLMVTMHMLTVTMEMLIVMMRMLTVLMVLMMRLLLAVATAPVAVVVEARGMARRAGPLLLGVFWLLGPGLANVQTAEFNKVYNGSVMNGTSAVYDYSYILNKVAALPTATKPATRTAAVRVWVQSSWNDSTAPLLFVVQQQQGVMSWQLPIVLRGTTGIPFLYLEAGRTLCTPELAVEPGRRPPAGDSGAAGPERRFTVTVGSQASHVISFQLKAHHLYPFILKAGEMKSLNATPSQPQYLLYEFQDGEDSVVVEVQAHGLRRNSTLPCSVLSVQDVGCPVNDLDQNVDFSGVYQTMTSRAAITVQKKDCRSGQFFVVFVVKADDVTCGGPTPLTPIKPGGVVVDSQAHIKMFNVTVKGTASPHAYINAVVFGCSLFLPFYLIAFIALGLQQWRSRLYGDMTLVETASPGEQRAIVGQEVMVDPADATSSSARSDYGSINTPVANDGTVNVEVGVAGGRRAGRTKAAGLAATRPESSSSEEEGEDLSEDEDQDYDTLEDMLSDKNVIRSKACLYVSDLSRKRATVIRRKYRIYCWNLLTVGVFYVLPVIQLVLTYQNVLHTTGDQDICYYNFLCARPLGMLSSFNNVFSNLGYFLLGLLFLLIVGFREFSHQLAVRKDPAHLQDHGLPKHFGLFYSMGFALMMEGVLSACYHVCPNYSNFQFDTAFMYIIAGLCMLKLYQKRHSDVNASAYKAYASFAVIIFFAVLGVVVAKSAVWFWILCTIVHILAALALSFHIYHVGRWRFSLGIFRTIAHVFYTDCIRQCNRPMHMDRLILLLLGNAFNWSYAIWGMVYRPRDFDSYLLAIFMSNLLLYSAFYIIMKIRSGESIRPTPLLCILAASVAWGFAMYFFFQGLTSWEETAAQSRERNKECVLLKFYDHHDIWHFISSIAMFLSFMVLLTLDDDLDSTRRDRILVF</sequence>
<evidence type="ECO:0000256" key="5">
    <source>
        <dbReference type="ARBA" id="ARBA00022989"/>
    </source>
</evidence>
<accession>A0AAJ7X4C2</accession>
<feature type="region of interest" description="Disordered" evidence="8">
    <location>
        <begin position="484"/>
        <end position="512"/>
    </location>
</feature>
<evidence type="ECO:0000256" key="1">
    <source>
        <dbReference type="ARBA" id="ARBA00004141"/>
    </source>
</evidence>
<dbReference type="PANTHER" id="PTHR12185">
    <property type="entry name" value="SID1 TRANSMEMBRANE FAMILY MEMEBER"/>
    <property type="match status" value="1"/>
</dbReference>
<evidence type="ECO:0000256" key="2">
    <source>
        <dbReference type="ARBA" id="ARBA00006618"/>
    </source>
</evidence>
<keyword evidence="10" id="KW-1185">Reference proteome</keyword>
<dbReference type="GO" id="GO:0005886">
    <property type="term" value="C:plasma membrane"/>
    <property type="evidence" value="ECO:0007669"/>
    <property type="project" value="TreeGrafter"/>
</dbReference>
<evidence type="ECO:0000313" key="11">
    <source>
        <dbReference type="RefSeq" id="XP_032820596.1"/>
    </source>
</evidence>
<evidence type="ECO:0000256" key="7">
    <source>
        <dbReference type="ARBA" id="ARBA00023180"/>
    </source>
</evidence>
<feature type="transmembrane region" description="Helical" evidence="9">
    <location>
        <begin position="611"/>
        <end position="630"/>
    </location>
</feature>
<feature type="compositionally biased region" description="Acidic residues" evidence="8">
    <location>
        <begin position="498"/>
        <end position="512"/>
    </location>
</feature>
<dbReference type="AlphaFoldDB" id="A0AAJ7X4C2"/>
<evidence type="ECO:0000256" key="3">
    <source>
        <dbReference type="ARBA" id="ARBA00022692"/>
    </source>
</evidence>
<name>A0AAJ7X4C2_PETMA</name>
<keyword evidence="3 9" id="KW-0812">Transmembrane</keyword>
<keyword evidence="7" id="KW-0325">Glycoprotein</keyword>
<dbReference type="GO" id="GO:0051033">
    <property type="term" value="F:RNA transmembrane transporter activity"/>
    <property type="evidence" value="ECO:0007669"/>
    <property type="project" value="TreeGrafter"/>
</dbReference>
<evidence type="ECO:0000256" key="9">
    <source>
        <dbReference type="SAM" id="Phobius"/>
    </source>
</evidence>
<comment type="subcellular location">
    <subcellularLocation>
        <location evidence="1">Membrane</location>
        <topology evidence="1">Multi-pass membrane protein</topology>
    </subcellularLocation>
</comment>
<dbReference type="GO" id="GO:0003725">
    <property type="term" value="F:double-stranded RNA binding"/>
    <property type="evidence" value="ECO:0007669"/>
    <property type="project" value="TreeGrafter"/>
</dbReference>
<dbReference type="PANTHER" id="PTHR12185:SF14">
    <property type="entry name" value="CHOLESTEROL UPTAKE PROTEIN 1"/>
    <property type="match status" value="1"/>
</dbReference>
<feature type="transmembrane region" description="Helical" evidence="9">
    <location>
        <begin position="902"/>
        <end position="921"/>
    </location>
</feature>
<feature type="transmembrane region" description="Helical" evidence="9">
    <location>
        <begin position="385"/>
        <end position="408"/>
    </location>
</feature>
<gene>
    <name evidence="11 12" type="primary">LOC116948219</name>
</gene>
<evidence type="ECO:0000256" key="4">
    <source>
        <dbReference type="ARBA" id="ARBA00022729"/>
    </source>
</evidence>
<keyword evidence="5 9" id="KW-1133">Transmembrane helix</keyword>
<protein>
    <submittedName>
        <fullName evidence="11 12">SID1 transmembrane family member 2-like isoform X1</fullName>
    </submittedName>
</protein>
<evidence type="ECO:0000256" key="8">
    <source>
        <dbReference type="SAM" id="MobiDB-lite"/>
    </source>
</evidence>
<dbReference type="Proteomes" id="UP001318040">
    <property type="component" value="Chromosome 32"/>
</dbReference>
<keyword evidence="4" id="KW-0732">Signal</keyword>
<evidence type="ECO:0000313" key="10">
    <source>
        <dbReference type="Proteomes" id="UP001318040"/>
    </source>
</evidence>
<feature type="transmembrane region" description="Helical" evidence="9">
    <location>
        <begin position="550"/>
        <end position="573"/>
    </location>
</feature>
<feature type="transmembrane region" description="Helical" evidence="9">
    <location>
        <begin position="736"/>
        <end position="757"/>
    </location>
</feature>
<dbReference type="KEGG" id="pmrn:116948219"/>
<dbReference type="Pfam" id="PF13965">
    <property type="entry name" value="SID-1_RNA_chan"/>
    <property type="match status" value="1"/>
</dbReference>
<feature type="transmembrane region" description="Helical" evidence="9">
    <location>
        <begin position="793"/>
        <end position="812"/>
    </location>
</feature>
<feature type="transmembrane region" description="Helical" evidence="9">
    <location>
        <begin position="851"/>
        <end position="871"/>
    </location>
</feature>
<feature type="compositionally biased region" description="Low complexity" evidence="8">
    <location>
        <begin position="484"/>
        <end position="497"/>
    </location>
</feature>
<feature type="transmembrane region" description="Helical" evidence="9">
    <location>
        <begin position="651"/>
        <end position="674"/>
    </location>
</feature>
<dbReference type="RefSeq" id="XP_032820596.1">
    <property type="nucleotide sequence ID" value="XM_032964705.1"/>
</dbReference>
<reference evidence="11 12" key="1">
    <citation type="submission" date="2025-04" db="UniProtKB">
        <authorList>
            <consortium name="RefSeq"/>
        </authorList>
    </citation>
    <scope>IDENTIFICATION</scope>
    <source>
        <tissue evidence="11 12">Sperm</tissue>
    </source>
</reference>
<feature type="transmembrane region" description="Helical" evidence="9">
    <location>
        <begin position="711"/>
        <end position="730"/>
    </location>
</feature>